<dbReference type="eggNOG" id="COG3595">
    <property type="taxonomic scope" value="Bacteria"/>
</dbReference>
<dbReference type="KEGG" id="scn:Solca_2044"/>
<proteinExistence type="predicted"/>
<dbReference type="Proteomes" id="UP000007590">
    <property type="component" value="Chromosome"/>
</dbReference>
<dbReference type="RefSeq" id="WP_014680326.1">
    <property type="nucleotide sequence ID" value="NC_017770.1"/>
</dbReference>
<accession>H8KW78</accession>
<gene>
    <name evidence="2" type="ordered locus">Solca_2044</name>
</gene>
<dbReference type="EMBL" id="CP003349">
    <property type="protein sequence ID" value="AFD07099.1"/>
    <property type="molecule type" value="Genomic_DNA"/>
</dbReference>
<evidence type="ECO:0000313" key="2">
    <source>
        <dbReference type="EMBL" id="AFD07099.1"/>
    </source>
</evidence>
<evidence type="ECO:0000313" key="3">
    <source>
        <dbReference type="Proteomes" id="UP000007590"/>
    </source>
</evidence>
<dbReference type="AlphaFoldDB" id="H8KW78"/>
<reference evidence="2" key="1">
    <citation type="submission" date="2012-02" db="EMBL/GenBank/DDBJ databases">
        <title>The complete genome of Solitalea canadensis DSM 3403.</title>
        <authorList>
            <consortium name="US DOE Joint Genome Institute (JGI-PGF)"/>
            <person name="Lucas S."/>
            <person name="Copeland A."/>
            <person name="Lapidus A."/>
            <person name="Glavina del Rio T."/>
            <person name="Dalin E."/>
            <person name="Tice H."/>
            <person name="Bruce D."/>
            <person name="Goodwin L."/>
            <person name="Pitluck S."/>
            <person name="Peters L."/>
            <person name="Ovchinnikova G."/>
            <person name="Lu M."/>
            <person name="Kyrpides N."/>
            <person name="Mavromatis K."/>
            <person name="Ivanova N."/>
            <person name="Brettin T."/>
            <person name="Detter J.C."/>
            <person name="Han C."/>
            <person name="Larimer F."/>
            <person name="Land M."/>
            <person name="Hauser L."/>
            <person name="Markowitz V."/>
            <person name="Cheng J.-F."/>
            <person name="Hugenholtz P."/>
            <person name="Woyke T."/>
            <person name="Wu D."/>
            <person name="Spring S."/>
            <person name="Schroeder M."/>
            <person name="Kopitz M."/>
            <person name="Brambilla E."/>
            <person name="Klenk H.-P."/>
            <person name="Eisen J.A."/>
        </authorList>
    </citation>
    <scope>NUCLEOTIDE SEQUENCE</scope>
    <source>
        <strain evidence="2">DSM 3403</strain>
    </source>
</reference>
<dbReference type="OrthoDB" id="5585143at2"/>
<dbReference type="PANTHER" id="PTHR39200:SF1">
    <property type="entry name" value="AUTO-TRANSPORTER ADHESIN HEAD GIN DOMAIN-CONTAINING PROTEIN-RELATED"/>
    <property type="match status" value="1"/>
</dbReference>
<organism evidence="2 3">
    <name type="scientific">Solitalea canadensis (strain ATCC 29591 / DSM 3403 / JCM 21819 / LMG 8368 / NBRC 15130 / NCIMB 12057 / USAM 9D)</name>
    <name type="common">Flexibacter canadensis</name>
    <dbReference type="NCBI Taxonomy" id="929556"/>
    <lineage>
        <taxon>Bacteria</taxon>
        <taxon>Pseudomonadati</taxon>
        <taxon>Bacteroidota</taxon>
        <taxon>Sphingobacteriia</taxon>
        <taxon>Sphingobacteriales</taxon>
        <taxon>Sphingobacteriaceae</taxon>
        <taxon>Solitalea</taxon>
    </lineage>
</organism>
<name>H8KW78_SOLCM</name>
<dbReference type="PANTHER" id="PTHR39200">
    <property type="entry name" value="HYPOTHETICAL EXPORTED PROTEIN"/>
    <property type="match status" value="1"/>
</dbReference>
<dbReference type="STRING" id="929556.Solca_2044"/>
<evidence type="ECO:0000259" key="1">
    <source>
        <dbReference type="Pfam" id="PF10988"/>
    </source>
</evidence>
<dbReference type="PROSITE" id="PS51257">
    <property type="entry name" value="PROKAR_LIPOPROTEIN"/>
    <property type="match status" value="1"/>
</dbReference>
<dbReference type="Pfam" id="PF10988">
    <property type="entry name" value="DUF2807"/>
    <property type="match status" value="1"/>
</dbReference>
<dbReference type="Gene3D" id="2.160.20.120">
    <property type="match status" value="1"/>
</dbReference>
<protein>
    <recommendedName>
        <fullName evidence="1">Putative auto-transporter adhesin head GIN domain-containing protein</fullName>
    </recommendedName>
</protein>
<sequence>MKPKITFAILFLAILGLSACKKICVKGSGNVVTKERVLTHFKELDMSGAFKLELTQDSVQKVEIITDDNLQDYVKTTVNGDRLVIKSEKNLCATKNVLIRIHVNELSKIEASGAVDVKTTNEFKQPSFELKSSGATESDLMMNVNTLSTRISGAGKIALRGQAAELNIKISGAGKIKAFDLVANKCVVDVSGAADSEVNVLSELNVSASGASKVSYKGAPAKVVENSSGASSVKKVE</sequence>
<dbReference type="HOGENOM" id="CLU_072746_3_2_10"/>
<feature type="domain" description="Putative auto-transporter adhesin head GIN" evidence="1">
    <location>
        <begin position="40"/>
        <end position="220"/>
    </location>
</feature>
<dbReference type="InterPro" id="IPR021255">
    <property type="entry name" value="DUF2807"/>
</dbReference>
<keyword evidence="3" id="KW-1185">Reference proteome</keyword>